<dbReference type="Proteomes" id="UP000028547">
    <property type="component" value="Unassembled WGS sequence"/>
</dbReference>
<gene>
    <name evidence="3" type="ORF">Q664_18540</name>
</gene>
<evidence type="ECO:0000256" key="1">
    <source>
        <dbReference type="SAM" id="SignalP"/>
    </source>
</evidence>
<dbReference type="InterPro" id="IPR011600">
    <property type="entry name" value="Pept_C14_caspase"/>
</dbReference>
<evidence type="ECO:0000313" key="3">
    <source>
        <dbReference type="EMBL" id="KFA91940.1"/>
    </source>
</evidence>
<comment type="caution">
    <text evidence="3">The sequence shown here is derived from an EMBL/GenBank/DDBJ whole genome shotgun (WGS) entry which is preliminary data.</text>
</comment>
<organism evidence="3 4">
    <name type="scientific">Archangium violaceum Cb vi76</name>
    <dbReference type="NCBI Taxonomy" id="1406225"/>
    <lineage>
        <taxon>Bacteria</taxon>
        <taxon>Pseudomonadati</taxon>
        <taxon>Myxococcota</taxon>
        <taxon>Myxococcia</taxon>
        <taxon>Myxococcales</taxon>
        <taxon>Cystobacterineae</taxon>
        <taxon>Archangiaceae</taxon>
        <taxon>Archangium</taxon>
    </lineage>
</organism>
<feature type="chain" id="PRO_5001781779" description="Peptidase C14 caspase domain-containing protein" evidence="1">
    <location>
        <begin position="18"/>
        <end position="607"/>
    </location>
</feature>
<dbReference type="Gene3D" id="3.40.50.1460">
    <property type="match status" value="1"/>
</dbReference>
<name>A0A084SU05_9BACT</name>
<dbReference type="EMBL" id="JPMI01000121">
    <property type="protein sequence ID" value="KFA91940.1"/>
    <property type="molecule type" value="Genomic_DNA"/>
</dbReference>
<dbReference type="SUPFAM" id="SSF52129">
    <property type="entry name" value="Caspase-like"/>
    <property type="match status" value="1"/>
</dbReference>
<dbReference type="GO" id="GO:0006508">
    <property type="term" value="P:proteolysis"/>
    <property type="evidence" value="ECO:0007669"/>
    <property type="project" value="InterPro"/>
</dbReference>
<dbReference type="GO" id="GO:0004197">
    <property type="term" value="F:cysteine-type endopeptidase activity"/>
    <property type="evidence" value="ECO:0007669"/>
    <property type="project" value="InterPro"/>
</dbReference>
<evidence type="ECO:0000313" key="4">
    <source>
        <dbReference type="Proteomes" id="UP000028547"/>
    </source>
</evidence>
<feature type="domain" description="Peptidase C14 caspase" evidence="2">
    <location>
        <begin position="26"/>
        <end position="209"/>
    </location>
</feature>
<feature type="signal peptide" evidence="1">
    <location>
        <begin position="1"/>
        <end position="17"/>
    </location>
</feature>
<keyword evidence="1" id="KW-0732">Signal</keyword>
<proteinExistence type="predicted"/>
<accession>A0A084SU05</accession>
<evidence type="ECO:0000259" key="2">
    <source>
        <dbReference type="Pfam" id="PF00656"/>
    </source>
</evidence>
<dbReference type="Pfam" id="PF00656">
    <property type="entry name" value="Peptidase_C14"/>
    <property type="match status" value="1"/>
</dbReference>
<dbReference type="RefSeq" id="WP_043396755.1">
    <property type="nucleotide sequence ID" value="NZ_JPMI01000121.1"/>
</dbReference>
<protein>
    <recommendedName>
        <fullName evidence="2">Peptidase C14 caspase domain-containing protein</fullName>
    </recommendedName>
</protein>
<dbReference type="AlphaFoldDB" id="A0A084SU05"/>
<reference evidence="3 4" key="1">
    <citation type="submission" date="2014-07" db="EMBL/GenBank/DDBJ databases">
        <title>Draft Genome Sequence of Gephyronic Acid Producer, Cystobacter violaceus Strain Cb vi76.</title>
        <authorList>
            <person name="Stevens D.C."/>
            <person name="Young J."/>
            <person name="Carmichael R."/>
            <person name="Tan J."/>
            <person name="Taylor R.E."/>
        </authorList>
    </citation>
    <scope>NUCLEOTIDE SEQUENCE [LARGE SCALE GENOMIC DNA]</scope>
    <source>
        <strain evidence="3 4">Cb vi76</strain>
    </source>
</reference>
<sequence>MNALLALTLVALTAAPADTGAPPVNRLAVVVGANRAAPGRTPLRFAHRDARNLASVLVEAGQFAREDVLVLEDPEPSRVLAALDSRLERLGKEGREGLLLFYYSGHSDEGALYPNGQPLALKELRARLEDGRAAVRVGILDACQGGSWTRAKGLTPAAPFAVEVPLALSSEGSVLLASSTGQEASHETDALQGSFFTYHLVAGLRGAADEGDDGQVTVGEAFAYAQRLTIRDTSLHGEAVQHPSFDLRLRGRQDLPLTRLASASSTLEVRQELGPLQVIQLHTGLVVLEVPEGRRALRMALPVGPYLVRRRTPEGTFARELQVEAGKTVTVHEENLELVGAPGLAAKRYSKPLAATLTTLPAGTHAVSTRVSVGYGEQWVGPQSGLYSSPPNLGVGYRVGLTERLELTVFGLPVVKLSRPQEVSVGIPSPKLSYRLGEVGRFEWVPSMSFSLGAQPGKWPEGVGLEAALRTRWWLSGSSSVHMGASVHSYFRAPWYVPPYVYDSPRQVNSSLGAGYSVTLGEVVTLGIGFGVSTAIFLGPLRLADGSVHHSNPLELLTYRIGGSGGSPFPLLSIHLDDVWTLTADASVSWGKSNSGNGFSAGVLATF</sequence>
<dbReference type="InterPro" id="IPR029030">
    <property type="entry name" value="Caspase-like_dom_sf"/>
</dbReference>